<feature type="compositionally biased region" description="Basic and acidic residues" evidence="1">
    <location>
        <begin position="76"/>
        <end position="89"/>
    </location>
</feature>
<dbReference type="AlphaFoldDB" id="A0A1J6JK32"/>
<evidence type="ECO:0000256" key="1">
    <source>
        <dbReference type="SAM" id="MobiDB-lite"/>
    </source>
</evidence>
<accession>A0A1J6JK32</accession>
<sequence>MPMENFLRSKEYWPIVEDGIKASAVDETLTDAQKTEFEARKLKDLKAKNYLFQAIERPILETILYKETSKDIWDSMKKNSRGRGRDRGRGRGRGRGNRGGRDSGRNFKANSDQSQGKGRGRDTDKSKVECYRCHKFVHYASECYTRLHNYTENKEGETLLMAIQVEKKPEQDVWYLDTGCTNHMTGSKSCFSYLNEGFRSKVSFGDCSTVDATGKGDIKIKTKNYFVETISNVLYVPDLKSNLLGVGQLQEKGYVIAIKKSAEILPSALEETNVADDPLRRARKRPAWMMDYEVTGINIDEETIAHFALFADCDPTTFKSVVQEAKWKEAMDVEISAIEKNDTWELTDLPKGKKSIGVKWIYKTKLNENGEVDKYKARLVAKGYKQEYGVDYKEVFCSSS</sequence>
<evidence type="ECO:0000259" key="2">
    <source>
        <dbReference type="Pfam" id="PF07727"/>
    </source>
</evidence>
<dbReference type="SUPFAM" id="SSF57756">
    <property type="entry name" value="Retrovirus zinc finger-like domains"/>
    <property type="match status" value="1"/>
</dbReference>
<protein>
    <submittedName>
        <fullName evidence="4">Retrovirus-related pol polyprotein from transposon tnt 1-94</fullName>
    </submittedName>
</protein>
<dbReference type="OMA" id="HEEILLM"/>
<dbReference type="Proteomes" id="UP000187609">
    <property type="component" value="Unassembled WGS sequence"/>
</dbReference>
<reference evidence="4" key="1">
    <citation type="submission" date="2016-11" db="EMBL/GenBank/DDBJ databases">
        <title>The genome of Nicotiana attenuata.</title>
        <authorList>
            <person name="Xu S."/>
            <person name="Brockmoeller T."/>
            <person name="Gaquerel E."/>
            <person name="Navarro A."/>
            <person name="Kuhl H."/>
            <person name="Gase K."/>
            <person name="Ling Z."/>
            <person name="Zhou W."/>
            <person name="Kreitzer C."/>
            <person name="Stanke M."/>
            <person name="Tang H."/>
            <person name="Lyons E."/>
            <person name="Pandey P."/>
            <person name="Pandey S.P."/>
            <person name="Timmermann B."/>
            <person name="Baldwin I.T."/>
        </authorList>
    </citation>
    <scope>NUCLEOTIDE SEQUENCE [LARGE SCALE GENOMIC DNA]</scope>
    <source>
        <strain evidence="4">UT</strain>
    </source>
</reference>
<feature type="domain" description="Reverse transcriptase Ty1/copia-type" evidence="2">
    <location>
        <begin position="341"/>
        <end position="397"/>
    </location>
</feature>
<dbReference type="InterPro" id="IPR036875">
    <property type="entry name" value="Znf_CCHC_sf"/>
</dbReference>
<dbReference type="Pfam" id="PF14223">
    <property type="entry name" value="Retrotran_gag_2"/>
    <property type="match status" value="1"/>
</dbReference>
<organism evidence="4 5">
    <name type="scientific">Nicotiana attenuata</name>
    <name type="common">Coyote tobacco</name>
    <dbReference type="NCBI Taxonomy" id="49451"/>
    <lineage>
        <taxon>Eukaryota</taxon>
        <taxon>Viridiplantae</taxon>
        <taxon>Streptophyta</taxon>
        <taxon>Embryophyta</taxon>
        <taxon>Tracheophyta</taxon>
        <taxon>Spermatophyta</taxon>
        <taxon>Magnoliopsida</taxon>
        <taxon>eudicotyledons</taxon>
        <taxon>Gunneridae</taxon>
        <taxon>Pentapetalae</taxon>
        <taxon>asterids</taxon>
        <taxon>lamiids</taxon>
        <taxon>Solanales</taxon>
        <taxon>Solanaceae</taxon>
        <taxon>Nicotianoideae</taxon>
        <taxon>Nicotianeae</taxon>
        <taxon>Nicotiana</taxon>
    </lineage>
</organism>
<evidence type="ECO:0000313" key="5">
    <source>
        <dbReference type="Proteomes" id="UP000187609"/>
    </source>
</evidence>
<dbReference type="GO" id="GO:0003676">
    <property type="term" value="F:nucleic acid binding"/>
    <property type="evidence" value="ECO:0007669"/>
    <property type="project" value="InterPro"/>
</dbReference>
<dbReference type="GO" id="GO:0008270">
    <property type="term" value="F:zinc ion binding"/>
    <property type="evidence" value="ECO:0007669"/>
    <property type="project" value="InterPro"/>
</dbReference>
<dbReference type="STRING" id="49451.A0A1J6JK32"/>
<dbReference type="InterPro" id="IPR013103">
    <property type="entry name" value="RVT_2"/>
</dbReference>
<dbReference type="PANTHER" id="PTHR47592">
    <property type="entry name" value="PBF68 PROTEIN"/>
    <property type="match status" value="1"/>
</dbReference>
<dbReference type="Pfam" id="PF22936">
    <property type="entry name" value="Pol_BBD"/>
    <property type="match status" value="1"/>
</dbReference>
<dbReference type="InterPro" id="IPR054722">
    <property type="entry name" value="PolX-like_BBD"/>
</dbReference>
<evidence type="ECO:0000313" key="4">
    <source>
        <dbReference type="EMBL" id="OIT07305.1"/>
    </source>
</evidence>
<evidence type="ECO:0000259" key="3">
    <source>
        <dbReference type="Pfam" id="PF22936"/>
    </source>
</evidence>
<keyword evidence="5" id="KW-1185">Reference proteome</keyword>
<dbReference type="Gramene" id="OIT07305">
    <property type="protein sequence ID" value="OIT07305"/>
    <property type="gene ID" value="A4A49_35001"/>
</dbReference>
<dbReference type="EMBL" id="MJEQ01037183">
    <property type="protein sequence ID" value="OIT07305.1"/>
    <property type="molecule type" value="Genomic_DNA"/>
</dbReference>
<feature type="region of interest" description="Disordered" evidence="1">
    <location>
        <begin position="76"/>
        <end position="124"/>
    </location>
</feature>
<comment type="caution">
    <text evidence="4">The sequence shown here is derived from an EMBL/GenBank/DDBJ whole genome shotgun (WGS) entry which is preliminary data.</text>
</comment>
<proteinExistence type="predicted"/>
<feature type="domain" description="Retrovirus-related Pol polyprotein from transposon TNT 1-94-like beta-barrel" evidence="3">
    <location>
        <begin position="174"/>
        <end position="254"/>
    </location>
</feature>
<gene>
    <name evidence="4" type="primary">POLX_20</name>
    <name evidence="4" type="ORF">A4A49_35001</name>
</gene>
<name>A0A1J6JK32_NICAT</name>
<dbReference type="PANTHER" id="PTHR47592:SF27">
    <property type="entry name" value="OS08G0421700 PROTEIN"/>
    <property type="match status" value="1"/>
</dbReference>
<dbReference type="Pfam" id="PF07727">
    <property type="entry name" value="RVT_2"/>
    <property type="match status" value="1"/>
</dbReference>